<dbReference type="Proteomes" id="UP001176468">
    <property type="component" value="Unassembled WGS sequence"/>
</dbReference>
<protein>
    <submittedName>
        <fullName evidence="2">Thermonuclease family protein</fullName>
    </submittedName>
</protein>
<keyword evidence="3" id="KW-1185">Reference proteome</keyword>
<gene>
    <name evidence="2" type="ORF">Q5H94_14630</name>
</gene>
<name>A0ABT9A153_9SPHN</name>
<evidence type="ECO:0000313" key="2">
    <source>
        <dbReference type="EMBL" id="MDO7843566.1"/>
    </source>
</evidence>
<organism evidence="2 3">
    <name type="scientific">Sphingomonas immobilis</name>
    <dbReference type="NCBI Taxonomy" id="3063997"/>
    <lineage>
        <taxon>Bacteria</taxon>
        <taxon>Pseudomonadati</taxon>
        <taxon>Pseudomonadota</taxon>
        <taxon>Alphaproteobacteria</taxon>
        <taxon>Sphingomonadales</taxon>
        <taxon>Sphingomonadaceae</taxon>
        <taxon>Sphingomonas</taxon>
    </lineage>
</organism>
<dbReference type="EMBL" id="JAUQSZ010000010">
    <property type="protein sequence ID" value="MDO7843566.1"/>
    <property type="molecule type" value="Genomic_DNA"/>
</dbReference>
<evidence type="ECO:0000313" key="3">
    <source>
        <dbReference type="Proteomes" id="UP001176468"/>
    </source>
</evidence>
<dbReference type="PROSITE" id="PS50830">
    <property type="entry name" value="TNASE_3"/>
    <property type="match status" value="1"/>
</dbReference>
<dbReference type="SUPFAM" id="SSF50199">
    <property type="entry name" value="Staphylococcal nuclease"/>
    <property type="match status" value="1"/>
</dbReference>
<reference evidence="2" key="1">
    <citation type="submission" date="2023-07" db="EMBL/GenBank/DDBJ databases">
        <authorList>
            <person name="Kim M.K."/>
        </authorList>
    </citation>
    <scope>NUCLEOTIDE SEQUENCE</scope>
    <source>
        <strain evidence="2">CA1-15</strain>
    </source>
</reference>
<accession>A0ABT9A153</accession>
<dbReference type="Gene3D" id="2.40.50.90">
    <property type="match status" value="1"/>
</dbReference>
<evidence type="ECO:0000259" key="1">
    <source>
        <dbReference type="PROSITE" id="PS50830"/>
    </source>
</evidence>
<dbReference type="Pfam" id="PF00565">
    <property type="entry name" value="SNase"/>
    <property type="match status" value="1"/>
</dbReference>
<comment type="caution">
    <text evidence="2">The sequence shown here is derived from an EMBL/GenBank/DDBJ whole genome shotgun (WGS) entry which is preliminary data.</text>
</comment>
<feature type="domain" description="TNase-like" evidence="1">
    <location>
        <begin position="1"/>
        <end position="103"/>
    </location>
</feature>
<dbReference type="InterPro" id="IPR016071">
    <property type="entry name" value="Staphylococal_nuclease_OB-fold"/>
</dbReference>
<dbReference type="InterPro" id="IPR035437">
    <property type="entry name" value="SNase_OB-fold_sf"/>
</dbReference>
<sequence>MIDGDTLQCSHGPRVRLARIDAPEMPGHCRPGRDCAPGDPFASKAALVTLIDRRALRCEAVSASPRGGSSLDRYGRTVARCSVNGTDIGDYMIARGFAVRWPH</sequence>
<proteinExistence type="predicted"/>